<evidence type="ECO:0000313" key="2">
    <source>
        <dbReference type="EMBL" id="SDO59586.1"/>
    </source>
</evidence>
<dbReference type="InterPro" id="IPR059026">
    <property type="entry name" value="LpqB_N"/>
</dbReference>
<protein>
    <submittedName>
        <fullName evidence="2">Sporulation and spore germination</fullName>
    </submittedName>
</protein>
<dbReference type="Pfam" id="PF10646">
    <property type="entry name" value="Germane"/>
    <property type="match status" value="1"/>
</dbReference>
<proteinExistence type="predicted"/>
<organism evidence="2 3">
    <name type="scientific">Microbacterium testaceum (strain StLB037)</name>
    <dbReference type="NCBI Taxonomy" id="979556"/>
    <lineage>
        <taxon>Bacteria</taxon>
        <taxon>Bacillati</taxon>
        <taxon>Actinomycetota</taxon>
        <taxon>Actinomycetes</taxon>
        <taxon>Micrococcales</taxon>
        <taxon>Microbacteriaceae</taxon>
        <taxon>Microbacterium</taxon>
    </lineage>
</organism>
<evidence type="ECO:0000259" key="1">
    <source>
        <dbReference type="SMART" id="SM00909"/>
    </source>
</evidence>
<dbReference type="InterPro" id="IPR019606">
    <property type="entry name" value="GerMN"/>
</dbReference>
<dbReference type="Proteomes" id="UP000186456">
    <property type="component" value="Unassembled WGS sequence"/>
</dbReference>
<dbReference type="AlphaFoldDB" id="A0A1H0KUW9"/>
<dbReference type="SMART" id="SM00909">
    <property type="entry name" value="Germane"/>
    <property type="match status" value="1"/>
</dbReference>
<dbReference type="Pfam" id="PF10647">
    <property type="entry name" value="Gmad1"/>
    <property type="match status" value="1"/>
</dbReference>
<feature type="domain" description="GerMN" evidence="1">
    <location>
        <begin position="197"/>
        <end position="288"/>
    </location>
</feature>
<evidence type="ECO:0000313" key="3">
    <source>
        <dbReference type="Proteomes" id="UP000186456"/>
    </source>
</evidence>
<dbReference type="Pfam" id="PF25976">
    <property type="entry name" value="LpqB_N"/>
    <property type="match status" value="1"/>
</dbReference>
<dbReference type="InterPro" id="IPR018910">
    <property type="entry name" value="LpqB_C"/>
</dbReference>
<dbReference type="PROSITE" id="PS51257">
    <property type="entry name" value="PROKAR_LIPOPROTEIN"/>
    <property type="match status" value="1"/>
</dbReference>
<dbReference type="RefSeq" id="WP_056226890.1">
    <property type="nucleotide sequence ID" value="NZ_FNJN01000001.1"/>
</dbReference>
<reference evidence="2 3" key="1">
    <citation type="submission" date="2016-10" db="EMBL/GenBank/DDBJ databases">
        <authorList>
            <person name="de Groot N.N."/>
        </authorList>
    </citation>
    <scope>NUCLEOTIDE SEQUENCE [LARGE SCALE GENOMIC DNA]</scope>
    <source>
        <strain evidence="2 3">StLB037</strain>
    </source>
</reference>
<dbReference type="EMBL" id="FNJN01000001">
    <property type="protein sequence ID" value="SDO59586.1"/>
    <property type="molecule type" value="Genomic_DNA"/>
</dbReference>
<sequence>MRRAIAFVGLALVLVLTACTGLPTSGYVNPGRGPQVDDTQAFAFVPDGPQDDASPAEIVEGFLRAGSGPADDWATAKLFLASGTQWDPRARVTIDRLADRRATANADGTGVTVSLTTMAGVDANGAYAPTASGTAETLSFTLARVDDQWRITSAPDGVVLYEEVFPTVYQSASIAYFDPTWSFIVPDVRWFPRALVASRVATALVDGQPSAWLAGAVKTAFPDELSLVGRSVTLSSSGVAQVQLPRAALSLDRTTLDRMQTQLSKSLVTAGISDVQMTVEGTPVPASEVSVRVTRVDPSPAVLTTAGAFGALAGDTVESLGGLSDAIESLSPASVELEADRSLAAVRTQQGTVASALADGRTFLLDERSGLIAPTIDAEGAIWSVPSAAPTQLRVITAEGVPRNVGNAWPDASEISAMQISRDGTRVAAIVTVSGTREVWVAGIQREGGEVDLGVPHVLSFAQQGAFDLAWLDDTTVGVLADVDGASRLRELNVGGRGTEAAAPDGATTLAAGSTSVRVLDDTGRLYSRRGSSWTLVATGIRVLAAQQGTTS</sequence>
<accession>A0A1H0KUW9</accession>
<gene>
    <name evidence="2" type="ORF">SAMN04487788_0193</name>
</gene>
<name>A0A1H0KUW9_MICTS</name>